<dbReference type="STRING" id="419479.SAMN04488563_0834"/>
<name>A0A1H2H490_9ACTN</name>
<dbReference type="Proteomes" id="UP000182977">
    <property type="component" value="Chromosome I"/>
</dbReference>
<accession>A0A1H2H490</accession>
<gene>
    <name evidence="2" type="ORF">SAMN04488563_0834</name>
</gene>
<proteinExistence type="predicted"/>
<protein>
    <submittedName>
        <fullName evidence="2">Uncharacterized protein</fullName>
    </submittedName>
</protein>
<keyword evidence="3" id="KW-1185">Reference proteome</keyword>
<dbReference type="EMBL" id="LT629791">
    <property type="protein sequence ID" value="SDU26671.1"/>
    <property type="molecule type" value="Genomic_DNA"/>
</dbReference>
<feature type="region of interest" description="Disordered" evidence="1">
    <location>
        <begin position="49"/>
        <end position="69"/>
    </location>
</feature>
<reference evidence="3" key="1">
    <citation type="submission" date="2016-10" db="EMBL/GenBank/DDBJ databases">
        <authorList>
            <person name="Varghese N."/>
            <person name="Submissions S."/>
        </authorList>
    </citation>
    <scope>NUCLEOTIDE SEQUENCE [LARGE SCALE GENOMIC DNA]</scope>
    <source>
        <strain evidence="3">DSM 45079</strain>
    </source>
</reference>
<evidence type="ECO:0000256" key="1">
    <source>
        <dbReference type="SAM" id="MobiDB-lite"/>
    </source>
</evidence>
<evidence type="ECO:0000313" key="3">
    <source>
        <dbReference type="Proteomes" id="UP000182977"/>
    </source>
</evidence>
<evidence type="ECO:0000313" key="2">
    <source>
        <dbReference type="EMBL" id="SDU26671.1"/>
    </source>
</evidence>
<organism evidence="2 3">
    <name type="scientific">Jiangella alkaliphila</name>
    <dbReference type="NCBI Taxonomy" id="419479"/>
    <lineage>
        <taxon>Bacteria</taxon>
        <taxon>Bacillati</taxon>
        <taxon>Actinomycetota</taxon>
        <taxon>Actinomycetes</taxon>
        <taxon>Jiangellales</taxon>
        <taxon>Jiangellaceae</taxon>
        <taxon>Jiangella</taxon>
    </lineage>
</organism>
<sequence length="69" mass="7755">MINPARRKGSGAVVVWSDDPTQWWQACLDAGRANMRSLGHLALLLENEQREPGRWPNSRPDLNDVATQT</sequence>
<dbReference type="AlphaFoldDB" id="A0A1H2H490"/>